<dbReference type="PANTHER" id="PTHR33840:SF1">
    <property type="entry name" value="TLE1 PHOSPHOLIPASE DOMAIN-CONTAINING PROTEIN"/>
    <property type="match status" value="1"/>
</dbReference>
<dbReference type="Proteomes" id="UP000193884">
    <property type="component" value="Unassembled WGS sequence"/>
</dbReference>
<organism evidence="2 3">
    <name type="scientific">Bradyrhizobium canariense</name>
    <dbReference type="NCBI Taxonomy" id="255045"/>
    <lineage>
        <taxon>Bacteria</taxon>
        <taxon>Pseudomonadati</taxon>
        <taxon>Pseudomonadota</taxon>
        <taxon>Alphaproteobacteria</taxon>
        <taxon>Hyphomicrobiales</taxon>
        <taxon>Nitrobacteraceae</taxon>
        <taxon>Bradyrhizobium</taxon>
    </lineage>
</organism>
<sequence length="203" mass="22645">MRLGCDSITLPVAIRYAFRCLGGRKMLSVPPRTGGYRHLVYFIDGTWLWAGSQNTLDVYSNVYLMNTLLEVDDAAGHAQIVEYSRGLGAIGGVRRYIDGGFANGIDVLIADLYVNICSNYQPDDKIYIFGFSRGAVVARALAGLLAKGILHDKYINSFADIWSDYLGEEEVLEPGLQDDRPRLKKREQSINPFFLTPTRLLNS</sequence>
<dbReference type="EMBL" id="NAFK01000161">
    <property type="protein sequence ID" value="OSJ28401.1"/>
    <property type="molecule type" value="Genomic_DNA"/>
</dbReference>
<dbReference type="SUPFAM" id="SSF53474">
    <property type="entry name" value="alpha/beta-Hydrolases"/>
    <property type="match status" value="1"/>
</dbReference>
<dbReference type="InterPro" id="IPR029058">
    <property type="entry name" value="AB_hydrolase_fold"/>
</dbReference>
<protein>
    <recommendedName>
        <fullName evidence="1">T6SS Phospholipase effector Tle1-like catalytic domain-containing protein</fullName>
    </recommendedName>
</protein>
<name>A0ABX3X2H9_9BRAD</name>
<evidence type="ECO:0000313" key="2">
    <source>
        <dbReference type="EMBL" id="OSJ28401.1"/>
    </source>
</evidence>
<accession>A0ABX3X2H9</accession>
<dbReference type="Pfam" id="PF09994">
    <property type="entry name" value="T6SS_Tle1-like_cat"/>
    <property type="match status" value="1"/>
</dbReference>
<feature type="domain" description="T6SS Phospholipase effector Tle1-like catalytic" evidence="1">
    <location>
        <begin position="37"/>
        <end position="172"/>
    </location>
</feature>
<keyword evidence="3" id="KW-1185">Reference proteome</keyword>
<reference evidence="2 3" key="1">
    <citation type="submission" date="2017-03" db="EMBL/GenBank/DDBJ databases">
        <title>Whole genome sequences of fourteen strains of Bradyrhizobium canariense and one strain of Bradyrhizobium japonicum isolated from Lupinus (Papilionoideae: Genisteae) species in Algeria.</title>
        <authorList>
            <person name="Crovadore J."/>
            <person name="Chekireb D."/>
            <person name="Brachmann A."/>
            <person name="Chablais R."/>
            <person name="Cochard B."/>
            <person name="Lefort F."/>
        </authorList>
    </citation>
    <scope>NUCLEOTIDE SEQUENCE [LARGE SCALE GENOMIC DNA]</scope>
    <source>
        <strain evidence="2 3">UBMAN05</strain>
    </source>
</reference>
<evidence type="ECO:0000259" key="1">
    <source>
        <dbReference type="Pfam" id="PF09994"/>
    </source>
</evidence>
<gene>
    <name evidence="2" type="ORF">BST63_16785</name>
</gene>
<proteinExistence type="predicted"/>
<dbReference type="PANTHER" id="PTHR33840">
    <property type="match status" value="1"/>
</dbReference>
<evidence type="ECO:0000313" key="3">
    <source>
        <dbReference type="Proteomes" id="UP000193884"/>
    </source>
</evidence>
<dbReference type="InterPro" id="IPR018712">
    <property type="entry name" value="Tle1-like_cat"/>
</dbReference>
<comment type="caution">
    <text evidence="2">The sequence shown here is derived from an EMBL/GenBank/DDBJ whole genome shotgun (WGS) entry which is preliminary data.</text>
</comment>